<dbReference type="AlphaFoldDB" id="A0A0L0QVF2"/>
<evidence type="ECO:0000256" key="1">
    <source>
        <dbReference type="ARBA" id="ARBA00007594"/>
    </source>
</evidence>
<dbReference type="SUPFAM" id="SSF55129">
    <property type="entry name" value="Ribosomal protein L30p/L7e"/>
    <property type="match status" value="1"/>
</dbReference>
<evidence type="ECO:0000256" key="2">
    <source>
        <dbReference type="ARBA" id="ARBA00011838"/>
    </source>
</evidence>
<proteinExistence type="inferred from homology"/>
<evidence type="ECO:0000259" key="6">
    <source>
        <dbReference type="Pfam" id="PF00327"/>
    </source>
</evidence>
<accession>A0A0L0QVF2</accession>
<evidence type="ECO:0000313" key="8">
    <source>
        <dbReference type="Proteomes" id="UP000036780"/>
    </source>
</evidence>
<feature type="domain" description="Large ribosomal subunit protein uL30-like ferredoxin-like fold" evidence="6">
    <location>
        <begin position="6"/>
        <end position="54"/>
    </location>
</feature>
<evidence type="ECO:0000313" key="7">
    <source>
        <dbReference type="EMBL" id="KNE22665.1"/>
    </source>
</evidence>
<evidence type="ECO:0000256" key="5">
    <source>
        <dbReference type="HAMAP-Rule" id="MF_01371"/>
    </source>
</evidence>
<keyword evidence="4 5" id="KW-0687">Ribonucleoprotein</keyword>
<comment type="subunit">
    <text evidence="2 5">Part of the 50S ribosomal subunit.</text>
</comment>
<dbReference type="HAMAP" id="MF_01371_B">
    <property type="entry name" value="Ribosomal_uL30_B"/>
    <property type="match status" value="1"/>
</dbReference>
<gene>
    <name evidence="5" type="primary">rpmD</name>
    <name evidence="7" type="ORF">AFK71_00500</name>
</gene>
<dbReference type="GO" id="GO:0003735">
    <property type="term" value="F:structural constituent of ribosome"/>
    <property type="evidence" value="ECO:0007669"/>
    <property type="project" value="InterPro"/>
</dbReference>
<dbReference type="Gene3D" id="3.30.1390.20">
    <property type="entry name" value="Ribosomal protein L30, ferredoxin-like fold domain"/>
    <property type="match status" value="1"/>
</dbReference>
<dbReference type="Proteomes" id="UP000036780">
    <property type="component" value="Unassembled WGS sequence"/>
</dbReference>
<dbReference type="FunFam" id="3.30.1390.20:FF:000001">
    <property type="entry name" value="50S ribosomal protein L30"/>
    <property type="match status" value="1"/>
</dbReference>
<evidence type="ECO:0000256" key="4">
    <source>
        <dbReference type="ARBA" id="ARBA00023274"/>
    </source>
</evidence>
<comment type="caution">
    <text evidence="7">The sequence shown here is derived from an EMBL/GenBank/DDBJ whole genome shotgun (WGS) entry which is preliminary data.</text>
</comment>
<keyword evidence="3 5" id="KW-0689">Ribosomal protein</keyword>
<sequence length="60" mass="6639">MSKKLEITLTRSVIGGTEVQRKTVQALGLKKIRQSVVHEDTPAVRGMVNKVSHLLTVKEV</sequence>
<dbReference type="EMBL" id="LGTO01000001">
    <property type="protein sequence ID" value="KNE22665.1"/>
    <property type="molecule type" value="Genomic_DNA"/>
</dbReference>
<dbReference type="InterPro" id="IPR016082">
    <property type="entry name" value="Ribosomal_uL30_ferredoxin-like"/>
</dbReference>
<dbReference type="PIRSF" id="PIRSF002211">
    <property type="entry name" value="Ribosomal_L30_bac-type"/>
    <property type="match status" value="1"/>
</dbReference>
<organism evidence="7 8">
    <name type="scientific">Virgibacillus pantothenticus</name>
    <dbReference type="NCBI Taxonomy" id="1473"/>
    <lineage>
        <taxon>Bacteria</taxon>
        <taxon>Bacillati</taxon>
        <taxon>Bacillota</taxon>
        <taxon>Bacilli</taxon>
        <taxon>Bacillales</taxon>
        <taxon>Bacillaceae</taxon>
        <taxon>Virgibacillus</taxon>
    </lineage>
</organism>
<dbReference type="PATRIC" id="fig|1473.5.peg.157"/>
<evidence type="ECO:0000256" key="3">
    <source>
        <dbReference type="ARBA" id="ARBA00022980"/>
    </source>
</evidence>
<dbReference type="RefSeq" id="WP_050349621.1">
    <property type="nucleotide sequence ID" value="NZ_BOSN01000012.1"/>
</dbReference>
<dbReference type="Pfam" id="PF00327">
    <property type="entry name" value="Ribosomal_L30"/>
    <property type="match status" value="1"/>
</dbReference>
<dbReference type="InterPro" id="IPR036919">
    <property type="entry name" value="Ribo_uL30_ferredoxin-like_sf"/>
</dbReference>
<dbReference type="NCBIfam" id="TIGR01308">
    <property type="entry name" value="rpmD_bact"/>
    <property type="match status" value="1"/>
</dbReference>
<dbReference type="InterPro" id="IPR005996">
    <property type="entry name" value="Ribosomal_uL30_bac-type"/>
</dbReference>
<name>A0A0L0QVF2_VIRPA</name>
<dbReference type="PANTHER" id="PTHR15892">
    <property type="entry name" value="MITOCHONDRIAL RIBOSOMAL PROTEIN L30"/>
    <property type="match status" value="1"/>
</dbReference>
<dbReference type="OrthoDB" id="9812790at2"/>
<protein>
    <recommendedName>
        <fullName evidence="5">Large ribosomal subunit protein uL30</fullName>
    </recommendedName>
</protein>
<comment type="similarity">
    <text evidence="1 5">Belongs to the universal ribosomal protein uL30 family.</text>
</comment>
<dbReference type="GO" id="GO:0022625">
    <property type="term" value="C:cytosolic large ribosomal subunit"/>
    <property type="evidence" value="ECO:0007669"/>
    <property type="project" value="TreeGrafter"/>
</dbReference>
<dbReference type="CDD" id="cd01658">
    <property type="entry name" value="Ribosomal_L30"/>
    <property type="match status" value="1"/>
</dbReference>
<dbReference type="GO" id="GO:0006412">
    <property type="term" value="P:translation"/>
    <property type="evidence" value="ECO:0007669"/>
    <property type="project" value="UniProtKB-UniRule"/>
</dbReference>
<dbReference type="PANTHER" id="PTHR15892:SF2">
    <property type="entry name" value="LARGE RIBOSOMAL SUBUNIT PROTEIN UL30M"/>
    <property type="match status" value="1"/>
</dbReference>
<keyword evidence="8" id="KW-1185">Reference proteome</keyword>
<reference evidence="8" key="1">
    <citation type="submission" date="2015-07" db="EMBL/GenBank/DDBJ databases">
        <title>Fjat-10053 dsm26.</title>
        <authorList>
            <person name="Liu B."/>
            <person name="Wang J."/>
            <person name="Zhu Y."/>
            <person name="Liu G."/>
            <person name="Chen Q."/>
            <person name="Chen Z."/>
            <person name="Lan J."/>
            <person name="Che J."/>
            <person name="Ge C."/>
            <person name="Shi H."/>
            <person name="Pan Z."/>
            <person name="Liu X."/>
        </authorList>
    </citation>
    <scope>NUCLEOTIDE SEQUENCE [LARGE SCALE GENOMIC DNA]</scope>
    <source>
        <strain evidence="8">DSM 26</strain>
    </source>
</reference>
<dbReference type="GeneID" id="66868937"/>